<feature type="non-terminal residue" evidence="2">
    <location>
        <position position="1"/>
    </location>
</feature>
<reference evidence="2" key="1">
    <citation type="submission" date="2014-05" db="EMBL/GenBank/DDBJ databases">
        <authorList>
            <person name="Chronopoulou M."/>
        </authorList>
    </citation>
    <scope>NUCLEOTIDE SEQUENCE</scope>
    <source>
        <tissue evidence="2">Whole organism</tissue>
    </source>
</reference>
<evidence type="ECO:0000313" key="2">
    <source>
        <dbReference type="EMBL" id="CDW51243.1"/>
    </source>
</evidence>
<name>A0A0K2VL91_LEPSM</name>
<accession>A0A0K2VL91</accession>
<protein>
    <submittedName>
        <fullName evidence="2">Uncharacterized protein</fullName>
    </submittedName>
</protein>
<dbReference type="EMBL" id="HACA01033881">
    <property type="protein sequence ID" value="CDW51243.1"/>
    <property type="molecule type" value="Transcribed_RNA"/>
</dbReference>
<feature type="region of interest" description="Disordered" evidence="1">
    <location>
        <begin position="33"/>
        <end position="60"/>
    </location>
</feature>
<dbReference type="AlphaFoldDB" id="A0A0K2VL91"/>
<evidence type="ECO:0000256" key="1">
    <source>
        <dbReference type="SAM" id="MobiDB-lite"/>
    </source>
</evidence>
<proteinExistence type="predicted"/>
<sequence>RALGDTSGESAWCGDRFSPRHLVGATCQVGRNPSVGGAGDAQLGEGGEEDLMVHGIKGSR</sequence>
<organism evidence="2">
    <name type="scientific">Lepeophtheirus salmonis</name>
    <name type="common">Salmon louse</name>
    <name type="synonym">Caligus salmonis</name>
    <dbReference type="NCBI Taxonomy" id="72036"/>
    <lineage>
        <taxon>Eukaryota</taxon>
        <taxon>Metazoa</taxon>
        <taxon>Ecdysozoa</taxon>
        <taxon>Arthropoda</taxon>
        <taxon>Crustacea</taxon>
        <taxon>Multicrustacea</taxon>
        <taxon>Hexanauplia</taxon>
        <taxon>Copepoda</taxon>
        <taxon>Siphonostomatoida</taxon>
        <taxon>Caligidae</taxon>
        <taxon>Lepeophtheirus</taxon>
    </lineage>
</organism>